<evidence type="ECO:0000313" key="3">
    <source>
        <dbReference type="Proteomes" id="UP001200741"/>
    </source>
</evidence>
<evidence type="ECO:0000313" key="2">
    <source>
        <dbReference type="EMBL" id="MCE4553464.1"/>
    </source>
</evidence>
<dbReference type="RefSeq" id="WP_233370164.1">
    <property type="nucleotide sequence ID" value="NZ_JAJTWU010000001.1"/>
</dbReference>
<organism evidence="2 3">
    <name type="scientific">Pelomonas cellulosilytica</name>
    <dbReference type="NCBI Taxonomy" id="2906762"/>
    <lineage>
        <taxon>Bacteria</taxon>
        <taxon>Pseudomonadati</taxon>
        <taxon>Pseudomonadota</taxon>
        <taxon>Betaproteobacteria</taxon>
        <taxon>Burkholderiales</taxon>
        <taxon>Sphaerotilaceae</taxon>
        <taxon>Roseateles</taxon>
    </lineage>
</organism>
<dbReference type="SUPFAM" id="SSF82171">
    <property type="entry name" value="DPP6 N-terminal domain-like"/>
    <property type="match status" value="1"/>
</dbReference>
<dbReference type="Proteomes" id="UP001200741">
    <property type="component" value="Unassembled WGS sequence"/>
</dbReference>
<feature type="chain" id="PRO_5046779990" description="Lipoprotein" evidence="1">
    <location>
        <begin position="26"/>
        <end position="230"/>
    </location>
</feature>
<accession>A0ABS8XKW4</accession>
<proteinExistence type="predicted"/>
<evidence type="ECO:0000256" key="1">
    <source>
        <dbReference type="SAM" id="SignalP"/>
    </source>
</evidence>
<feature type="signal peptide" evidence="1">
    <location>
        <begin position="1"/>
        <end position="25"/>
    </location>
</feature>
<gene>
    <name evidence="2" type="ORF">LXT13_03255</name>
</gene>
<name>A0ABS8XKW4_9BURK</name>
<keyword evidence="1" id="KW-0732">Signal</keyword>
<comment type="caution">
    <text evidence="2">The sequence shown here is derived from an EMBL/GenBank/DDBJ whole genome shotgun (WGS) entry which is preliminary data.</text>
</comment>
<reference evidence="2 3" key="1">
    <citation type="submission" date="2021-12" db="EMBL/GenBank/DDBJ databases">
        <title>Genome seq of P8.</title>
        <authorList>
            <person name="Seo T."/>
        </authorList>
    </citation>
    <scope>NUCLEOTIDE SEQUENCE [LARGE SCALE GENOMIC DNA]</scope>
    <source>
        <strain evidence="2 3">P8</strain>
    </source>
</reference>
<evidence type="ECO:0008006" key="4">
    <source>
        <dbReference type="Google" id="ProtNLM"/>
    </source>
</evidence>
<sequence length="230" mass="24763">MADRSPRTAAAALVALALLAGAAHADGDEEAKQAAQAEIAQLAKWGSSAIRQGLRLTLRAANGRVVNFDSRAAPGTLQEAQVEDYRLVDVTKDGKFFVVNALFYEGGTTYWVSRATGQRSEVYAPPAVSPDGRHAVTALHRESSGPQGVFVWDIAGDQLAPRAHLQNGDYGLFTFTRWRGNDDAELALYSHSFLKFCTDAHATTATVHVKRSAQGWSVEPPADALDVHCE</sequence>
<dbReference type="EMBL" id="JAJTWU010000001">
    <property type="protein sequence ID" value="MCE4553464.1"/>
    <property type="molecule type" value="Genomic_DNA"/>
</dbReference>
<protein>
    <recommendedName>
        <fullName evidence="4">Lipoprotein</fullName>
    </recommendedName>
</protein>
<keyword evidence="3" id="KW-1185">Reference proteome</keyword>